<organism evidence="1 2">
    <name type="scientific">Austropuccinia psidii MF-1</name>
    <dbReference type="NCBI Taxonomy" id="1389203"/>
    <lineage>
        <taxon>Eukaryota</taxon>
        <taxon>Fungi</taxon>
        <taxon>Dikarya</taxon>
        <taxon>Basidiomycota</taxon>
        <taxon>Pucciniomycotina</taxon>
        <taxon>Pucciniomycetes</taxon>
        <taxon>Pucciniales</taxon>
        <taxon>Sphaerophragmiaceae</taxon>
        <taxon>Austropuccinia</taxon>
    </lineage>
</organism>
<evidence type="ECO:0000313" key="1">
    <source>
        <dbReference type="EMBL" id="MBW0589760.1"/>
    </source>
</evidence>
<comment type="caution">
    <text evidence="1">The sequence shown here is derived from an EMBL/GenBank/DDBJ whole genome shotgun (WGS) entry which is preliminary data.</text>
</comment>
<dbReference type="EMBL" id="AVOT02135583">
    <property type="protein sequence ID" value="MBW0589760.1"/>
    <property type="molecule type" value="Genomic_DNA"/>
</dbReference>
<gene>
    <name evidence="1" type="ORF">O181_129475</name>
</gene>
<keyword evidence="2" id="KW-1185">Reference proteome</keyword>
<reference evidence="1" key="1">
    <citation type="submission" date="2021-03" db="EMBL/GenBank/DDBJ databases">
        <title>Draft genome sequence of rust myrtle Austropuccinia psidii MF-1, a brazilian biotype.</title>
        <authorList>
            <person name="Quecine M.C."/>
            <person name="Pachon D.M.R."/>
            <person name="Bonatelli M.L."/>
            <person name="Correr F.H."/>
            <person name="Franceschini L.M."/>
            <person name="Leite T.F."/>
            <person name="Margarido G.R.A."/>
            <person name="Almeida C.A."/>
            <person name="Ferrarezi J.A."/>
            <person name="Labate C.A."/>
        </authorList>
    </citation>
    <scope>NUCLEOTIDE SEQUENCE</scope>
    <source>
        <strain evidence="1">MF-1</strain>
    </source>
</reference>
<dbReference type="AlphaFoldDB" id="A0A9Q3QA04"/>
<name>A0A9Q3QA04_9BASI</name>
<sequence length="136" mass="15186">MSWFVALVQDANASHANPYACAGSDNANSSLFLCVLVTLHMQIITLVQAPKNSKNSLRRCRLPIPPQIPYILQVPNNLTVFLRPCRHPIVDTQILTLVKAPNNSSNSLHLCRFPTMLQIPYTCAGIRQLTRKSLHL</sequence>
<evidence type="ECO:0000313" key="2">
    <source>
        <dbReference type="Proteomes" id="UP000765509"/>
    </source>
</evidence>
<accession>A0A9Q3QA04</accession>
<proteinExistence type="predicted"/>
<dbReference type="Proteomes" id="UP000765509">
    <property type="component" value="Unassembled WGS sequence"/>
</dbReference>
<protein>
    <submittedName>
        <fullName evidence="1">Uncharacterized protein</fullName>
    </submittedName>
</protein>